<dbReference type="EMBL" id="SHMB01000006">
    <property type="protein sequence ID" value="TAA27464.1"/>
    <property type="molecule type" value="Genomic_DNA"/>
</dbReference>
<keyword evidence="3" id="KW-0540">Nuclease</keyword>
<comment type="caution">
    <text evidence="3">The sequence shown here is derived from an EMBL/GenBank/DDBJ whole genome shotgun (WGS) entry which is preliminary data.</text>
</comment>
<dbReference type="SMART" id="SM00507">
    <property type="entry name" value="HNHc"/>
    <property type="match status" value="1"/>
</dbReference>
<dbReference type="Proteomes" id="UP000291286">
    <property type="component" value="Unassembled WGS sequence"/>
</dbReference>
<accession>A0A4Q8LEJ0</accession>
<evidence type="ECO:0000313" key="4">
    <source>
        <dbReference type="Proteomes" id="UP000291286"/>
    </source>
</evidence>
<evidence type="ECO:0000256" key="1">
    <source>
        <dbReference type="SAM" id="MobiDB-lite"/>
    </source>
</evidence>
<sequence>MHTGSKQWRAIRARVLAGEPLCRDCAAAGYSTPATEVDHQDNCTANNTMGNLAPLCRPCHSRRTARREAGMGIVYGCDADGLPLDPDHPWNREKSLEGSS</sequence>
<keyword evidence="3" id="KW-0255">Endonuclease</keyword>
<organism evidence="3 4">
    <name type="scientific">Pseudoxanthomonas winnipegensis</name>
    <dbReference type="NCBI Taxonomy" id="2480810"/>
    <lineage>
        <taxon>Bacteria</taxon>
        <taxon>Pseudomonadati</taxon>
        <taxon>Pseudomonadota</taxon>
        <taxon>Gammaproteobacteria</taxon>
        <taxon>Lysobacterales</taxon>
        <taxon>Lysobacteraceae</taxon>
        <taxon>Pseudoxanthomonas</taxon>
    </lineage>
</organism>
<evidence type="ECO:0000313" key="3">
    <source>
        <dbReference type="EMBL" id="TAA27464.1"/>
    </source>
</evidence>
<protein>
    <submittedName>
        <fullName evidence="3">HNH endonuclease</fullName>
    </submittedName>
</protein>
<keyword evidence="3" id="KW-0378">Hydrolase</keyword>
<evidence type="ECO:0000259" key="2">
    <source>
        <dbReference type="SMART" id="SM00507"/>
    </source>
</evidence>
<feature type="region of interest" description="Disordered" evidence="1">
    <location>
        <begin position="80"/>
        <end position="100"/>
    </location>
</feature>
<dbReference type="Gene3D" id="1.10.30.50">
    <property type="match status" value="1"/>
</dbReference>
<dbReference type="GO" id="GO:0004519">
    <property type="term" value="F:endonuclease activity"/>
    <property type="evidence" value="ECO:0007669"/>
    <property type="project" value="UniProtKB-KW"/>
</dbReference>
<dbReference type="CDD" id="cd00085">
    <property type="entry name" value="HNHc"/>
    <property type="match status" value="1"/>
</dbReference>
<dbReference type="AlphaFoldDB" id="A0A4Q8LEJ0"/>
<feature type="domain" description="HNH nuclease" evidence="2">
    <location>
        <begin position="10"/>
        <end position="61"/>
    </location>
</feature>
<reference evidence="3 4" key="1">
    <citation type="submission" date="2019-02" db="EMBL/GenBank/DDBJ databases">
        <title>WGS of Pseudoxanthomonas species novum from clinical isolates.</title>
        <authorList>
            <person name="Bernier A.-M."/>
            <person name="Bernard K."/>
            <person name="Vachon A."/>
        </authorList>
    </citation>
    <scope>NUCLEOTIDE SEQUENCE [LARGE SCALE GENOMIC DNA]</scope>
    <source>
        <strain evidence="3 4">NML171202</strain>
    </source>
</reference>
<proteinExistence type="predicted"/>
<dbReference type="InterPro" id="IPR003615">
    <property type="entry name" value="HNH_nuc"/>
</dbReference>
<gene>
    <name evidence="3" type="ORF">EA661_14670</name>
</gene>
<feature type="compositionally biased region" description="Basic and acidic residues" evidence="1">
    <location>
        <begin position="85"/>
        <end position="100"/>
    </location>
</feature>
<name>A0A4Q8LEJ0_9GAMM</name>